<keyword evidence="2" id="KW-0472">Membrane</keyword>
<dbReference type="InterPro" id="IPR012902">
    <property type="entry name" value="N_methyl_site"/>
</dbReference>
<evidence type="ECO:0000256" key="2">
    <source>
        <dbReference type="SAM" id="Phobius"/>
    </source>
</evidence>
<protein>
    <submittedName>
        <fullName evidence="3">Prepilin-type N-terminal cleavage/methylation domain-containing protein</fullName>
    </submittedName>
</protein>
<keyword evidence="2" id="KW-0812">Transmembrane</keyword>
<comment type="caution">
    <text evidence="3">The sequence shown here is derived from an EMBL/GenBank/DDBJ whole genome shotgun (WGS) entry which is preliminary data.</text>
</comment>
<evidence type="ECO:0000313" key="4">
    <source>
        <dbReference type="Proteomes" id="UP000471381"/>
    </source>
</evidence>
<keyword evidence="2" id="KW-1133">Transmembrane helix</keyword>
<feature type="compositionally biased region" description="Polar residues" evidence="1">
    <location>
        <begin position="79"/>
        <end position="90"/>
    </location>
</feature>
<keyword evidence="4" id="KW-1185">Reference proteome</keyword>
<evidence type="ECO:0000256" key="1">
    <source>
        <dbReference type="SAM" id="MobiDB-lite"/>
    </source>
</evidence>
<dbReference type="Pfam" id="PF07963">
    <property type="entry name" value="N_methyl"/>
    <property type="match status" value="1"/>
</dbReference>
<dbReference type="Proteomes" id="UP000471381">
    <property type="component" value="Unassembled WGS sequence"/>
</dbReference>
<feature type="region of interest" description="Disordered" evidence="1">
    <location>
        <begin position="69"/>
        <end position="99"/>
    </location>
</feature>
<dbReference type="AlphaFoldDB" id="A0A6N9TFI5"/>
<reference evidence="3 4" key="1">
    <citation type="submission" date="2020-01" db="EMBL/GenBank/DDBJ databases">
        <title>Genomes of bacteria type strains.</title>
        <authorList>
            <person name="Chen J."/>
            <person name="Zhu S."/>
            <person name="Yang J."/>
        </authorList>
    </citation>
    <scope>NUCLEOTIDE SEQUENCE [LARGE SCALE GENOMIC DNA]</scope>
    <source>
        <strain evidence="3 4">LMG 24078</strain>
    </source>
</reference>
<gene>
    <name evidence="3" type="ORF">GTQ48_10460</name>
</gene>
<name>A0A6N9TFI5_9ALTE</name>
<dbReference type="RefSeq" id="WP_163106639.1">
    <property type="nucleotide sequence ID" value="NZ_JAAAWO010000006.1"/>
</dbReference>
<evidence type="ECO:0000313" key="3">
    <source>
        <dbReference type="EMBL" id="NDW15940.1"/>
    </source>
</evidence>
<sequence length="168" mass="18059">MRVNSLVASRGFTLLELIIGIVVFSISLTVVLSLIAPQAAQTAEPLRQVKAAKLGQSLLNDILSRSFDENSDRSPPFETCNQKGNCSTTLGPEEANESDYDDVDDYNGFTLADVGGIYASYSVSVVVEYDSDLSDSTANDGETFKRVDVAVTAPDGQTYGFSAYRGSY</sequence>
<feature type="transmembrane region" description="Helical" evidence="2">
    <location>
        <begin position="12"/>
        <end position="36"/>
    </location>
</feature>
<proteinExistence type="predicted"/>
<accession>A0A6N9TFI5</accession>
<organism evidence="3 4">
    <name type="scientific">Alteromonas genovensis</name>
    <dbReference type="NCBI Taxonomy" id="471225"/>
    <lineage>
        <taxon>Bacteria</taxon>
        <taxon>Pseudomonadati</taxon>
        <taxon>Pseudomonadota</taxon>
        <taxon>Gammaproteobacteria</taxon>
        <taxon>Alteromonadales</taxon>
        <taxon>Alteromonadaceae</taxon>
        <taxon>Alteromonas/Salinimonas group</taxon>
        <taxon>Alteromonas</taxon>
    </lineage>
</organism>
<dbReference type="NCBIfam" id="TIGR02532">
    <property type="entry name" value="IV_pilin_GFxxxE"/>
    <property type="match status" value="1"/>
</dbReference>
<dbReference type="PROSITE" id="PS00409">
    <property type="entry name" value="PROKAR_NTER_METHYL"/>
    <property type="match status" value="1"/>
</dbReference>
<dbReference type="EMBL" id="JAAAWO010000006">
    <property type="protein sequence ID" value="NDW15940.1"/>
    <property type="molecule type" value="Genomic_DNA"/>
</dbReference>